<keyword evidence="6" id="KW-1185">Reference proteome</keyword>
<gene>
    <name evidence="5" type="ORF">M2272_002218</name>
</gene>
<organism evidence="5 6">
    <name type="scientific">Mycolicibacterium frederiksbergense</name>
    <dbReference type="NCBI Taxonomy" id="117567"/>
    <lineage>
        <taxon>Bacteria</taxon>
        <taxon>Bacillati</taxon>
        <taxon>Actinomycetota</taxon>
        <taxon>Actinomycetes</taxon>
        <taxon>Mycobacteriales</taxon>
        <taxon>Mycobacteriaceae</taxon>
        <taxon>Mycolicibacterium</taxon>
    </lineage>
</organism>
<protein>
    <submittedName>
        <fullName evidence="5">Acyl-CoA reductase-like NAD-dependent aldehyde dehydrogenase</fullName>
    </submittedName>
</protein>
<dbReference type="PANTHER" id="PTHR11699">
    <property type="entry name" value="ALDEHYDE DEHYDROGENASE-RELATED"/>
    <property type="match status" value="1"/>
</dbReference>
<dbReference type="Gene3D" id="3.40.605.10">
    <property type="entry name" value="Aldehyde Dehydrogenase, Chain A, domain 1"/>
    <property type="match status" value="1"/>
</dbReference>
<evidence type="ECO:0000256" key="1">
    <source>
        <dbReference type="ARBA" id="ARBA00023002"/>
    </source>
</evidence>
<name>A0ABT6KXZ6_9MYCO</name>
<dbReference type="Pfam" id="PF00171">
    <property type="entry name" value="Aldedh"/>
    <property type="match status" value="1"/>
</dbReference>
<dbReference type="PROSITE" id="PS00687">
    <property type="entry name" value="ALDEHYDE_DEHYDR_GLU"/>
    <property type="match status" value="1"/>
</dbReference>
<accession>A0ABT6KXZ6</accession>
<dbReference type="InterPro" id="IPR016161">
    <property type="entry name" value="Ald_DH/histidinol_DH"/>
</dbReference>
<feature type="domain" description="Aldehyde dehydrogenase" evidence="4">
    <location>
        <begin position="26"/>
        <end position="486"/>
    </location>
</feature>
<evidence type="ECO:0000313" key="5">
    <source>
        <dbReference type="EMBL" id="MDH6195578.1"/>
    </source>
</evidence>
<dbReference type="InterPro" id="IPR015590">
    <property type="entry name" value="Aldehyde_DH_dom"/>
</dbReference>
<dbReference type="InterPro" id="IPR016163">
    <property type="entry name" value="Ald_DH_C"/>
</dbReference>
<dbReference type="InterPro" id="IPR029510">
    <property type="entry name" value="Ald_DH_CS_GLU"/>
</dbReference>
<evidence type="ECO:0000256" key="3">
    <source>
        <dbReference type="RuleBase" id="RU003345"/>
    </source>
</evidence>
<comment type="caution">
    <text evidence="5">The sequence shown here is derived from an EMBL/GenBank/DDBJ whole genome shotgun (WGS) entry which is preliminary data.</text>
</comment>
<dbReference type="RefSeq" id="WP_280832222.1">
    <property type="nucleotide sequence ID" value="NZ_JARXVE010000003.1"/>
</dbReference>
<evidence type="ECO:0000256" key="2">
    <source>
        <dbReference type="PROSITE-ProRule" id="PRU10007"/>
    </source>
</evidence>
<dbReference type="Gene3D" id="3.40.309.10">
    <property type="entry name" value="Aldehyde Dehydrogenase, Chain A, domain 2"/>
    <property type="match status" value="1"/>
</dbReference>
<feature type="active site" evidence="2">
    <location>
        <position position="258"/>
    </location>
</feature>
<comment type="similarity">
    <text evidence="3">Belongs to the aldehyde dehydrogenase family.</text>
</comment>
<dbReference type="CDD" id="cd07114">
    <property type="entry name" value="ALDH_DhaS"/>
    <property type="match status" value="1"/>
</dbReference>
<reference evidence="5 6" key="1">
    <citation type="submission" date="2023-04" db="EMBL/GenBank/DDBJ databases">
        <title>Forest soil microbial communities from Buena Vista Peninsula, Colon Province, Panama.</title>
        <authorList>
            <person name="Bouskill N."/>
        </authorList>
    </citation>
    <scope>NUCLEOTIDE SEQUENCE [LARGE SCALE GENOMIC DNA]</scope>
    <source>
        <strain evidence="5 6">AC80</strain>
    </source>
</reference>
<dbReference type="EMBL" id="JARXVE010000003">
    <property type="protein sequence ID" value="MDH6195578.1"/>
    <property type="molecule type" value="Genomic_DNA"/>
</dbReference>
<dbReference type="Proteomes" id="UP001160130">
    <property type="component" value="Unassembled WGS sequence"/>
</dbReference>
<keyword evidence="1 3" id="KW-0560">Oxidoreductase</keyword>
<evidence type="ECO:0000313" key="6">
    <source>
        <dbReference type="Proteomes" id="UP001160130"/>
    </source>
</evidence>
<sequence>MREDARHLVEEIGAIGPFVDGTTVSTDQTLDITCPATGKPFTSITCATAQMVDAAIEHGRRVFESGVWSRTDPAARAKVLHQIGTLLAERTELLAKLDALCTGRPIMEMRPQVGRLGEWFTYYAARIQTLEGNLPPFGSDFLNYVTREPLGVVAQVVTWNHPLLLLVKKLAPALAMGNSIVVKPSELTPITAVLLAQICTEAGVPPGVISVVPGAGPDVGAAVVGHAALAKVDFTGGTNTGRAIAVAAAGNLVPSTMELGGKAPVIVHDDADLTRALRGSLFAAFVASGQTCVSGTRFLVQRNIFDEFSTRFARAAATLRLGHPLDADSQVGPVISAAQLQRVTDAVDAARDAGATVLTGGQPPTLPGDLVDGYFYEPTVVTDVTREMGLWREEVFGPAVIVTPFDSEDDAVAHANDSAYGLGAAVWTSDLRRAHRTAQAVRAGVVWVNDHHKNNPASPWGGFGQSGYGRENGMDSLLAYSEAKSILVNLQDSTADWYGDDGQPKRYG</sequence>
<dbReference type="InterPro" id="IPR016162">
    <property type="entry name" value="Ald_DH_N"/>
</dbReference>
<proteinExistence type="inferred from homology"/>
<dbReference type="SUPFAM" id="SSF53720">
    <property type="entry name" value="ALDH-like"/>
    <property type="match status" value="1"/>
</dbReference>
<evidence type="ECO:0000259" key="4">
    <source>
        <dbReference type="Pfam" id="PF00171"/>
    </source>
</evidence>